<evidence type="ECO:0000313" key="1">
    <source>
        <dbReference type="EMBL" id="CAL5226869.1"/>
    </source>
</evidence>
<protein>
    <submittedName>
        <fullName evidence="1">G9741 protein</fullName>
    </submittedName>
</protein>
<dbReference type="InterPro" id="IPR036188">
    <property type="entry name" value="FAD/NAD-bd_sf"/>
</dbReference>
<dbReference type="EMBL" id="CAXHTA020000016">
    <property type="protein sequence ID" value="CAL5226869.1"/>
    <property type="molecule type" value="Genomic_DNA"/>
</dbReference>
<comment type="caution">
    <text evidence="1">The sequence shown here is derived from an EMBL/GenBank/DDBJ whole genome shotgun (WGS) entry which is preliminary data.</text>
</comment>
<accession>A0ABP1G8J9</accession>
<proteinExistence type="predicted"/>
<keyword evidence="2" id="KW-1185">Reference proteome</keyword>
<gene>
    <name evidence="1" type="primary">g9741</name>
    <name evidence="1" type="ORF">VP750_LOCUS8775</name>
</gene>
<reference evidence="1 2" key="1">
    <citation type="submission" date="2024-06" db="EMBL/GenBank/DDBJ databases">
        <authorList>
            <person name="Kraege A."/>
            <person name="Thomma B."/>
        </authorList>
    </citation>
    <scope>NUCLEOTIDE SEQUENCE [LARGE SCALE GENOMIC DNA]</scope>
</reference>
<dbReference type="Proteomes" id="UP001497392">
    <property type="component" value="Unassembled WGS sequence"/>
</dbReference>
<name>A0ABP1G8J9_9CHLO</name>
<sequence>MQDVVILGTGAFALEAMEAANRAGANSITLITRPRDRWIIPYSEQFKFVALATGPLTPRWLACWLVNSWMTALYRRCGIAHMAPAYGSNHRFTGQCNDAFFQLAKQDRVQYVVDKVEQVRETSLVLESGATLPCDVLVNAHFRKDLHNFAFLGRSPRIGTASDWVWYNVPHGPQKQVESFFQGQRCIREGREQEFVDALQPTPFDGCKGESLVLSQPSGFQARKAAYRRTMLAGRVWWDRAWTLVKVESSEMGTWLLCVLMYLAEAVALGGWLQPARLHTNAK</sequence>
<dbReference type="SUPFAM" id="SSF51905">
    <property type="entry name" value="FAD/NAD(P)-binding domain"/>
    <property type="match status" value="1"/>
</dbReference>
<organism evidence="1 2">
    <name type="scientific">Coccomyxa viridis</name>
    <dbReference type="NCBI Taxonomy" id="1274662"/>
    <lineage>
        <taxon>Eukaryota</taxon>
        <taxon>Viridiplantae</taxon>
        <taxon>Chlorophyta</taxon>
        <taxon>core chlorophytes</taxon>
        <taxon>Trebouxiophyceae</taxon>
        <taxon>Trebouxiophyceae incertae sedis</taxon>
        <taxon>Coccomyxaceae</taxon>
        <taxon>Coccomyxa</taxon>
    </lineage>
</organism>
<evidence type="ECO:0000313" key="2">
    <source>
        <dbReference type="Proteomes" id="UP001497392"/>
    </source>
</evidence>